<keyword evidence="6 15" id="KW-0808">Transferase</keyword>
<evidence type="ECO:0000256" key="6">
    <source>
        <dbReference type="ARBA" id="ARBA00022679"/>
    </source>
</evidence>
<keyword evidence="11 15" id="KW-0067">ATP-binding</keyword>
<dbReference type="InterPro" id="IPR023468">
    <property type="entry name" value="Riboflavin_kinase"/>
</dbReference>
<gene>
    <name evidence="18" type="ORF">HCU73_06585</name>
</gene>
<evidence type="ECO:0000256" key="9">
    <source>
        <dbReference type="ARBA" id="ARBA00022777"/>
    </source>
</evidence>
<dbReference type="GO" id="GO:0009398">
    <property type="term" value="P:FMN biosynthetic process"/>
    <property type="evidence" value="ECO:0007669"/>
    <property type="project" value="UniProtKB-UniRule"/>
</dbReference>
<dbReference type="GO" id="GO:0005524">
    <property type="term" value="F:ATP binding"/>
    <property type="evidence" value="ECO:0007669"/>
    <property type="project" value="UniProtKB-UniRule"/>
</dbReference>
<dbReference type="Pfam" id="PF06574">
    <property type="entry name" value="FAD_syn"/>
    <property type="match status" value="1"/>
</dbReference>
<evidence type="ECO:0000256" key="4">
    <source>
        <dbReference type="ARBA" id="ARBA00022630"/>
    </source>
</evidence>
<name>A0A7X6GXQ7_9RHOB</name>
<dbReference type="GO" id="GO:0008531">
    <property type="term" value="F:riboflavin kinase activity"/>
    <property type="evidence" value="ECO:0007669"/>
    <property type="project" value="UniProtKB-UniRule"/>
</dbReference>
<dbReference type="SUPFAM" id="SSF52374">
    <property type="entry name" value="Nucleotidylyl transferase"/>
    <property type="match status" value="1"/>
</dbReference>
<evidence type="ECO:0000256" key="8">
    <source>
        <dbReference type="ARBA" id="ARBA00022741"/>
    </source>
</evidence>
<feature type="region of interest" description="Disordered" evidence="16">
    <location>
        <begin position="1"/>
        <end position="22"/>
    </location>
</feature>
<dbReference type="InterPro" id="IPR015864">
    <property type="entry name" value="FAD_synthase"/>
</dbReference>
<evidence type="ECO:0000256" key="14">
    <source>
        <dbReference type="ARBA" id="ARBA00049494"/>
    </source>
</evidence>
<comment type="catalytic activity">
    <reaction evidence="13 15">
        <text>riboflavin + ATP = FMN + ADP + H(+)</text>
        <dbReference type="Rhea" id="RHEA:14357"/>
        <dbReference type="ChEBI" id="CHEBI:15378"/>
        <dbReference type="ChEBI" id="CHEBI:30616"/>
        <dbReference type="ChEBI" id="CHEBI:57986"/>
        <dbReference type="ChEBI" id="CHEBI:58210"/>
        <dbReference type="ChEBI" id="CHEBI:456216"/>
        <dbReference type="EC" id="2.7.1.26"/>
    </reaction>
</comment>
<evidence type="ECO:0000259" key="17">
    <source>
        <dbReference type="SMART" id="SM00904"/>
    </source>
</evidence>
<dbReference type="Pfam" id="PF01687">
    <property type="entry name" value="Flavokinase"/>
    <property type="match status" value="1"/>
</dbReference>
<feature type="domain" description="Riboflavin kinase" evidence="17">
    <location>
        <begin position="179"/>
        <end position="306"/>
    </location>
</feature>
<dbReference type="RefSeq" id="WP_168622638.1">
    <property type="nucleotide sequence ID" value="NZ_JAAZQQ010000002.1"/>
</dbReference>
<evidence type="ECO:0000256" key="3">
    <source>
        <dbReference type="ARBA" id="ARBA00005201"/>
    </source>
</evidence>
<organism evidence="18 19">
    <name type="scientific">Roseicyclus persicicus</name>
    <dbReference type="NCBI Taxonomy" id="2650661"/>
    <lineage>
        <taxon>Bacteria</taxon>
        <taxon>Pseudomonadati</taxon>
        <taxon>Pseudomonadota</taxon>
        <taxon>Alphaproteobacteria</taxon>
        <taxon>Rhodobacterales</taxon>
        <taxon>Roseobacteraceae</taxon>
        <taxon>Roseicyclus</taxon>
    </lineage>
</organism>
<dbReference type="GO" id="GO:0003919">
    <property type="term" value="F:FMN adenylyltransferase activity"/>
    <property type="evidence" value="ECO:0007669"/>
    <property type="project" value="UniProtKB-UniRule"/>
</dbReference>
<evidence type="ECO:0000256" key="13">
    <source>
        <dbReference type="ARBA" id="ARBA00047880"/>
    </source>
</evidence>
<dbReference type="Gene3D" id="2.40.30.30">
    <property type="entry name" value="Riboflavin kinase-like"/>
    <property type="match status" value="1"/>
</dbReference>
<dbReference type="NCBIfam" id="NF004160">
    <property type="entry name" value="PRK05627.1-3"/>
    <property type="match status" value="1"/>
</dbReference>
<evidence type="ECO:0000313" key="19">
    <source>
        <dbReference type="Proteomes" id="UP000526408"/>
    </source>
</evidence>
<evidence type="ECO:0000256" key="12">
    <source>
        <dbReference type="ARBA" id="ARBA00023268"/>
    </source>
</evidence>
<dbReference type="UniPathway" id="UPA00276">
    <property type="reaction ID" value="UER00406"/>
</dbReference>
<dbReference type="PIRSF" id="PIRSF004491">
    <property type="entry name" value="FAD_Synth"/>
    <property type="match status" value="1"/>
</dbReference>
<comment type="pathway">
    <text evidence="2 15">Cofactor biosynthesis; FAD biosynthesis; FAD from FMN: step 1/1.</text>
</comment>
<dbReference type="GO" id="GO:0009231">
    <property type="term" value="P:riboflavin biosynthetic process"/>
    <property type="evidence" value="ECO:0007669"/>
    <property type="project" value="InterPro"/>
</dbReference>
<dbReference type="InterPro" id="IPR002606">
    <property type="entry name" value="Riboflavin_kinase_bac"/>
</dbReference>
<dbReference type="InterPro" id="IPR015865">
    <property type="entry name" value="Riboflavin_kinase_bac/euk"/>
</dbReference>
<evidence type="ECO:0000256" key="16">
    <source>
        <dbReference type="SAM" id="MobiDB-lite"/>
    </source>
</evidence>
<dbReference type="SMART" id="SM00904">
    <property type="entry name" value="Flavokinase"/>
    <property type="match status" value="1"/>
</dbReference>
<proteinExistence type="inferred from homology"/>
<evidence type="ECO:0000256" key="15">
    <source>
        <dbReference type="PIRNR" id="PIRNR004491"/>
    </source>
</evidence>
<keyword evidence="9 15" id="KW-0418">Kinase</keyword>
<evidence type="ECO:0000256" key="11">
    <source>
        <dbReference type="ARBA" id="ARBA00022840"/>
    </source>
</evidence>
<accession>A0A7X6GXQ7</accession>
<protein>
    <recommendedName>
        <fullName evidence="15">Riboflavin biosynthesis protein</fullName>
    </recommendedName>
    <domain>
        <recommendedName>
            <fullName evidence="15">Riboflavin kinase</fullName>
            <ecNumber evidence="15">2.7.1.26</ecNumber>
        </recommendedName>
        <alternativeName>
            <fullName evidence="15">Flavokinase</fullName>
        </alternativeName>
    </domain>
    <domain>
        <recommendedName>
            <fullName evidence="15">FMN adenylyltransferase</fullName>
            <ecNumber evidence="15">2.7.7.2</ecNumber>
        </recommendedName>
        <alternativeName>
            <fullName evidence="15">FAD pyrophosphorylase</fullName>
        </alternativeName>
        <alternativeName>
            <fullName evidence="15">FAD synthase</fullName>
        </alternativeName>
    </domain>
</protein>
<keyword evidence="7 15" id="KW-0548">Nucleotidyltransferase</keyword>
<dbReference type="CDD" id="cd02064">
    <property type="entry name" value="FAD_synthetase_N"/>
    <property type="match status" value="1"/>
</dbReference>
<dbReference type="FunFam" id="3.40.50.620:FF:000021">
    <property type="entry name" value="Riboflavin biosynthesis protein"/>
    <property type="match status" value="1"/>
</dbReference>
<keyword evidence="4 15" id="KW-0285">Flavoprotein</keyword>
<dbReference type="EMBL" id="JAAZQQ010000002">
    <property type="protein sequence ID" value="NKX44253.1"/>
    <property type="molecule type" value="Genomic_DNA"/>
</dbReference>
<dbReference type="AlphaFoldDB" id="A0A7X6GXQ7"/>
<evidence type="ECO:0000256" key="1">
    <source>
        <dbReference type="ARBA" id="ARBA00002121"/>
    </source>
</evidence>
<dbReference type="InterPro" id="IPR023465">
    <property type="entry name" value="Riboflavin_kinase_dom_sf"/>
</dbReference>
<keyword evidence="19" id="KW-1185">Reference proteome</keyword>
<keyword evidence="10 15" id="KW-0274">FAD</keyword>
<evidence type="ECO:0000256" key="5">
    <source>
        <dbReference type="ARBA" id="ARBA00022643"/>
    </source>
</evidence>
<keyword evidence="5 15" id="KW-0288">FMN</keyword>
<dbReference type="EC" id="2.7.7.2" evidence="15"/>
<dbReference type="PANTHER" id="PTHR22749:SF6">
    <property type="entry name" value="RIBOFLAVIN KINASE"/>
    <property type="match status" value="1"/>
</dbReference>
<dbReference type="EC" id="2.7.1.26" evidence="15"/>
<evidence type="ECO:0000256" key="7">
    <source>
        <dbReference type="ARBA" id="ARBA00022695"/>
    </source>
</evidence>
<evidence type="ECO:0000256" key="2">
    <source>
        <dbReference type="ARBA" id="ARBA00004726"/>
    </source>
</evidence>
<comment type="catalytic activity">
    <reaction evidence="14 15">
        <text>FMN + ATP + H(+) = FAD + diphosphate</text>
        <dbReference type="Rhea" id="RHEA:17237"/>
        <dbReference type="ChEBI" id="CHEBI:15378"/>
        <dbReference type="ChEBI" id="CHEBI:30616"/>
        <dbReference type="ChEBI" id="CHEBI:33019"/>
        <dbReference type="ChEBI" id="CHEBI:57692"/>
        <dbReference type="ChEBI" id="CHEBI:58210"/>
        <dbReference type="EC" id="2.7.7.2"/>
    </reaction>
</comment>
<dbReference type="Proteomes" id="UP000526408">
    <property type="component" value="Unassembled WGS sequence"/>
</dbReference>
<keyword evidence="8 15" id="KW-0547">Nucleotide-binding</keyword>
<dbReference type="Gene3D" id="3.40.50.620">
    <property type="entry name" value="HUPs"/>
    <property type="match status" value="1"/>
</dbReference>
<dbReference type="InterPro" id="IPR014729">
    <property type="entry name" value="Rossmann-like_a/b/a_fold"/>
</dbReference>
<sequence>MRILRDPQYTRPQDRGASAAIGNFDGVHRGHRHVIGLARRPGVPLGVVTFEPHPREHFAPDAPPFRLMNAAARAHRLEKLGVEVLAELPFDARLAGLSAEAFARDVLAGGLGLSHVVVGADFCFGQGRQGTAAMLREFGARYGFEVTVAELLTAEAGAVSSTAIRAALSEGRPREAADMLGHWHRIEGPVLHGDKRGRELGYPTANMGLQGLHVPKLGVYAVLVDVLEGPHKGTYKGVANLGIRPMFERQTPNLETFLFDFKGDLYGCPLSVGLVEYLRGEAKFDGLPTLIAQMDRDSAAAREALARS</sequence>
<dbReference type="NCBIfam" id="TIGR00083">
    <property type="entry name" value="ribF"/>
    <property type="match status" value="1"/>
</dbReference>
<reference evidence="18 19" key="1">
    <citation type="submission" date="2020-04" db="EMBL/GenBank/DDBJ databases">
        <authorList>
            <person name="Yoon J."/>
        </authorList>
    </citation>
    <scope>NUCLEOTIDE SEQUENCE [LARGE SCALE GENOMIC DNA]</scope>
    <source>
        <strain evidence="18 19">KMU-115</strain>
    </source>
</reference>
<evidence type="ECO:0000256" key="10">
    <source>
        <dbReference type="ARBA" id="ARBA00022827"/>
    </source>
</evidence>
<comment type="caution">
    <text evidence="18">The sequence shown here is derived from an EMBL/GenBank/DDBJ whole genome shotgun (WGS) entry which is preliminary data.</text>
</comment>
<dbReference type="UniPathway" id="UPA00277">
    <property type="reaction ID" value="UER00407"/>
</dbReference>
<keyword evidence="12" id="KW-0511">Multifunctional enzyme</keyword>
<dbReference type="GO" id="GO:0006747">
    <property type="term" value="P:FAD biosynthetic process"/>
    <property type="evidence" value="ECO:0007669"/>
    <property type="project" value="UniProtKB-UniRule"/>
</dbReference>
<comment type="similarity">
    <text evidence="15">Belongs to the ribF family.</text>
</comment>
<dbReference type="PANTHER" id="PTHR22749">
    <property type="entry name" value="RIBOFLAVIN KINASE/FMN ADENYLYLTRANSFERASE"/>
    <property type="match status" value="1"/>
</dbReference>
<dbReference type="SUPFAM" id="SSF82114">
    <property type="entry name" value="Riboflavin kinase-like"/>
    <property type="match status" value="1"/>
</dbReference>
<comment type="function">
    <text evidence="1">Catalyzes the phosphorylation of riboflavin to FMN followed by the adenylation of FMN to FAD.</text>
</comment>
<comment type="pathway">
    <text evidence="3 15">Cofactor biosynthesis; FMN biosynthesis; FMN from riboflavin (ATP route): step 1/1.</text>
</comment>
<evidence type="ECO:0000313" key="18">
    <source>
        <dbReference type="EMBL" id="NKX44253.1"/>
    </source>
</evidence>